<evidence type="ECO:0000256" key="2">
    <source>
        <dbReference type="ARBA" id="ARBA00022527"/>
    </source>
</evidence>
<evidence type="ECO:0000259" key="10">
    <source>
        <dbReference type="PROSITE" id="PS50011"/>
    </source>
</evidence>
<dbReference type="Gene3D" id="1.10.510.10">
    <property type="entry name" value="Transferase(Phosphotransferase) domain 1"/>
    <property type="match status" value="1"/>
</dbReference>
<keyword evidence="2" id="KW-0723">Serine/threonine-protein kinase</keyword>
<protein>
    <recommendedName>
        <fullName evidence="1">non-specific serine/threonine protein kinase</fullName>
        <ecNumber evidence="1">2.7.11.1</ecNumber>
    </recommendedName>
</protein>
<sequence>MAATMKQIVAKSIKLAEEVIVSTKGVRVFKDECYEIKSNTRKLAAILREMVAQASSKFYERPVRIIIDETERVLQRALSLVLKFCNNSLMKRILTIVSASEFRLVSCQLQFSVRDVSWLHRLLFSSDDHLGIELSVPPIASNDPLLARIWAYIGALYNGSIDGKHEAANELLSLSQDCDLNKKLIIQEGGVVPLLKLLKEGRIEAQVIAAKVIGTLGFDSESVQRIIDAGACLVFVKILKEGSMKVQTEVSWTISNLAAKYPTCQGIFGQSNIVRLLINHLASGVVQEHVPNAIVINKATSVLAIVMARNHLITSKAIEEYYDDKPREPQQQNVSLSGTSFKGGEIKVENEDPETKANMKVMAARALCNLLKGNPSICRTIIDSRALMSFIVLLDEGNKDVQYHSATALMEITAIVEEDSDLRRTTFRHSSPVCKIVVDQLVKILQREDQDLDLLIPCIKSIGNLAKTFRVAEARIITPLVNLLDDIIDVEVLKEALITLAKFACKENNLHHDHSKKIIQAGGAKNLISLIVFKDQIVQHSALLLLCYITLHVPNSEELVQHEVLKVLEWASKQSFVTQDETFDSLLPEARAKLEHFQFSRVEQQEYTETPAEIVARYNITEIINATQKFSPKMKVGKDGHFGIVYKAELPNLTVAVKKLFPQSKKAAGIRAEVLALSNLENQNLVKLLGSYSKRGLHLLIYEYMDKGSLEQALFGPHFSLPLNWEIRYRICQQIAQGLEYIHNQEPPIIHRSINASNILLYRDYNAKISDFGLANLYEENDPFTFIRAGRTLRYMAPEYAVGKEVTVKSDVYSFGILLLEILSGIKMDTNLGDRGNSIYLLDKAFECHKQKNYEELVDEILKEYRLWKVSSRTLEQAITIIKLAMLCIDRLPSNRPAMSNVVSVLQGKITVKDIADNVSSSFYL</sequence>
<evidence type="ECO:0000313" key="12">
    <source>
        <dbReference type="Proteomes" id="UP000027138"/>
    </source>
</evidence>
<dbReference type="PROSITE" id="PS50011">
    <property type="entry name" value="PROTEIN_KINASE_DOM"/>
    <property type="match status" value="1"/>
</dbReference>
<evidence type="ECO:0000313" key="11">
    <source>
        <dbReference type="EMBL" id="KDP46761.1"/>
    </source>
</evidence>
<dbReference type="InterPro" id="IPR000719">
    <property type="entry name" value="Prot_kinase_dom"/>
</dbReference>
<dbReference type="InterPro" id="IPR036537">
    <property type="entry name" value="Adaptor_Cbl_N_dom_sf"/>
</dbReference>
<dbReference type="GO" id="GO:0005524">
    <property type="term" value="F:ATP binding"/>
    <property type="evidence" value="ECO:0007669"/>
    <property type="project" value="UniProtKB-KW"/>
</dbReference>
<dbReference type="GO" id="GO:0004674">
    <property type="term" value="F:protein serine/threonine kinase activity"/>
    <property type="evidence" value="ECO:0007669"/>
    <property type="project" value="UniProtKB-KW"/>
</dbReference>
<accession>A0A067LE87</accession>
<dbReference type="Pfam" id="PF25055">
    <property type="entry name" value="DUF7792"/>
    <property type="match status" value="1"/>
</dbReference>
<dbReference type="InterPro" id="IPR056694">
    <property type="entry name" value="DUF7792"/>
</dbReference>
<dbReference type="SUPFAM" id="SSF48371">
    <property type="entry name" value="ARM repeat"/>
    <property type="match status" value="1"/>
</dbReference>
<dbReference type="PANTHER" id="PTHR46168:SF9">
    <property type="entry name" value="ARMADILLO REPEAT ONLY 2"/>
    <property type="match status" value="1"/>
</dbReference>
<gene>
    <name evidence="11" type="ORF">JCGZ_06549</name>
</gene>
<keyword evidence="3" id="KW-0808">Transferase</keyword>
<dbReference type="InterPro" id="IPR011989">
    <property type="entry name" value="ARM-like"/>
</dbReference>
<keyword evidence="12" id="KW-1185">Reference proteome</keyword>
<dbReference type="InterPro" id="IPR016024">
    <property type="entry name" value="ARM-type_fold"/>
</dbReference>
<evidence type="ECO:0000256" key="3">
    <source>
        <dbReference type="ARBA" id="ARBA00022679"/>
    </source>
</evidence>
<evidence type="ECO:0000256" key="9">
    <source>
        <dbReference type="ARBA" id="ARBA00048679"/>
    </source>
</evidence>
<dbReference type="EMBL" id="KK914209">
    <property type="protein sequence ID" value="KDP46761.1"/>
    <property type="molecule type" value="Genomic_DNA"/>
</dbReference>
<organism evidence="11 12">
    <name type="scientific">Jatropha curcas</name>
    <name type="common">Barbados nut</name>
    <dbReference type="NCBI Taxonomy" id="180498"/>
    <lineage>
        <taxon>Eukaryota</taxon>
        <taxon>Viridiplantae</taxon>
        <taxon>Streptophyta</taxon>
        <taxon>Embryophyta</taxon>
        <taxon>Tracheophyta</taxon>
        <taxon>Spermatophyta</taxon>
        <taxon>Magnoliopsida</taxon>
        <taxon>eudicotyledons</taxon>
        <taxon>Gunneridae</taxon>
        <taxon>Pentapetalae</taxon>
        <taxon>rosids</taxon>
        <taxon>fabids</taxon>
        <taxon>Malpighiales</taxon>
        <taxon>Euphorbiaceae</taxon>
        <taxon>Crotonoideae</taxon>
        <taxon>Jatropheae</taxon>
        <taxon>Jatropha</taxon>
    </lineage>
</organism>
<dbReference type="InterPro" id="IPR011009">
    <property type="entry name" value="Kinase-like_dom_sf"/>
</dbReference>
<keyword evidence="7" id="KW-0067">ATP-binding</keyword>
<feature type="domain" description="Protein kinase" evidence="10">
    <location>
        <begin position="631"/>
        <end position="910"/>
    </location>
</feature>
<reference evidence="11 12" key="1">
    <citation type="journal article" date="2014" name="PLoS ONE">
        <title>Global Analysis of Gene Expression Profiles in Physic Nut (Jatropha curcas L.) Seedlings Exposed to Salt Stress.</title>
        <authorList>
            <person name="Zhang L."/>
            <person name="Zhang C."/>
            <person name="Wu P."/>
            <person name="Chen Y."/>
            <person name="Li M."/>
            <person name="Jiang H."/>
            <person name="Wu G."/>
        </authorList>
    </citation>
    <scope>NUCLEOTIDE SEQUENCE [LARGE SCALE GENOMIC DNA]</scope>
    <source>
        <strain evidence="12">cv. GZQX0401</strain>
        <tissue evidence="11">Young leaves</tissue>
    </source>
</reference>
<dbReference type="Proteomes" id="UP000027138">
    <property type="component" value="Unassembled WGS sequence"/>
</dbReference>
<evidence type="ECO:0000256" key="4">
    <source>
        <dbReference type="ARBA" id="ARBA00022737"/>
    </source>
</evidence>
<evidence type="ECO:0000256" key="1">
    <source>
        <dbReference type="ARBA" id="ARBA00012513"/>
    </source>
</evidence>
<dbReference type="PANTHER" id="PTHR46168">
    <property type="entry name" value="ARMADILLO REPEAT ONLY 4"/>
    <property type="match status" value="1"/>
</dbReference>
<dbReference type="Gene3D" id="1.25.10.10">
    <property type="entry name" value="Leucine-rich Repeat Variant"/>
    <property type="match status" value="2"/>
</dbReference>
<dbReference type="Pfam" id="PF00514">
    <property type="entry name" value="Arm"/>
    <property type="match status" value="1"/>
</dbReference>
<dbReference type="FunFam" id="1.10.510.10:FF:001023">
    <property type="entry name" value="Os07g0541700 protein"/>
    <property type="match status" value="1"/>
</dbReference>
<dbReference type="OrthoDB" id="848413at2759"/>
<evidence type="ECO:0000256" key="8">
    <source>
        <dbReference type="ARBA" id="ARBA00047899"/>
    </source>
</evidence>
<name>A0A067LE87_JATCU</name>
<dbReference type="Gene3D" id="1.20.930.20">
    <property type="entry name" value="Adaptor protein Cbl, N-terminal domain"/>
    <property type="match status" value="1"/>
</dbReference>
<dbReference type="Pfam" id="PF07714">
    <property type="entry name" value="PK_Tyr_Ser-Thr"/>
    <property type="match status" value="1"/>
</dbReference>
<dbReference type="EC" id="2.7.11.1" evidence="1"/>
<dbReference type="InterPro" id="IPR001245">
    <property type="entry name" value="Ser-Thr/Tyr_kinase_cat_dom"/>
</dbReference>
<evidence type="ECO:0000256" key="5">
    <source>
        <dbReference type="ARBA" id="ARBA00022741"/>
    </source>
</evidence>
<dbReference type="Gene3D" id="3.30.200.20">
    <property type="entry name" value="Phosphorylase Kinase, domain 1"/>
    <property type="match status" value="1"/>
</dbReference>
<evidence type="ECO:0000256" key="6">
    <source>
        <dbReference type="ARBA" id="ARBA00022777"/>
    </source>
</evidence>
<keyword evidence="5" id="KW-0547">Nucleotide-binding</keyword>
<dbReference type="InterPro" id="IPR000225">
    <property type="entry name" value="Armadillo"/>
</dbReference>
<comment type="catalytic activity">
    <reaction evidence="9">
        <text>L-seryl-[protein] + ATP = O-phospho-L-seryl-[protein] + ADP + H(+)</text>
        <dbReference type="Rhea" id="RHEA:17989"/>
        <dbReference type="Rhea" id="RHEA-COMP:9863"/>
        <dbReference type="Rhea" id="RHEA-COMP:11604"/>
        <dbReference type="ChEBI" id="CHEBI:15378"/>
        <dbReference type="ChEBI" id="CHEBI:29999"/>
        <dbReference type="ChEBI" id="CHEBI:30616"/>
        <dbReference type="ChEBI" id="CHEBI:83421"/>
        <dbReference type="ChEBI" id="CHEBI:456216"/>
        <dbReference type="EC" id="2.7.11.1"/>
    </reaction>
</comment>
<dbReference type="SUPFAM" id="SSF56112">
    <property type="entry name" value="Protein kinase-like (PK-like)"/>
    <property type="match status" value="1"/>
</dbReference>
<dbReference type="GO" id="GO:0007166">
    <property type="term" value="P:cell surface receptor signaling pathway"/>
    <property type="evidence" value="ECO:0007669"/>
    <property type="project" value="InterPro"/>
</dbReference>
<dbReference type="SMART" id="SM00185">
    <property type="entry name" value="ARM"/>
    <property type="match status" value="5"/>
</dbReference>
<dbReference type="AlphaFoldDB" id="A0A067LE87"/>
<proteinExistence type="predicted"/>
<evidence type="ECO:0000256" key="7">
    <source>
        <dbReference type="ARBA" id="ARBA00022840"/>
    </source>
</evidence>
<keyword evidence="4" id="KW-0677">Repeat</keyword>
<keyword evidence="6" id="KW-0418">Kinase</keyword>
<comment type="catalytic activity">
    <reaction evidence="8">
        <text>L-threonyl-[protein] + ATP = O-phospho-L-threonyl-[protein] + ADP + H(+)</text>
        <dbReference type="Rhea" id="RHEA:46608"/>
        <dbReference type="Rhea" id="RHEA-COMP:11060"/>
        <dbReference type="Rhea" id="RHEA-COMP:11605"/>
        <dbReference type="ChEBI" id="CHEBI:15378"/>
        <dbReference type="ChEBI" id="CHEBI:30013"/>
        <dbReference type="ChEBI" id="CHEBI:30616"/>
        <dbReference type="ChEBI" id="CHEBI:61977"/>
        <dbReference type="ChEBI" id="CHEBI:456216"/>
        <dbReference type="EC" id="2.7.11.1"/>
    </reaction>
</comment>